<feature type="domain" description="C2H2-type" evidence="7">
    <location>
        <begin position="202"/>
        <end position="230"/>
    </location>
</feature>
<keyword evidence="2" id="KW-0677">Repeat</keyword>
<keyword evidence="4" id="KW-0862">Zinc</keyword>
<evidence type="ECO:0000313" key="9">
    <source>
        <dbReference type="Proteomes" id="UP000192596"/>
    </source>
</evidence>
<evidence type="ECO:0000259" key="7">
    <source>
        <dbReference type="PROSITE" id="PS50157"/>
    </source>
</evidence>
<dbReference type="InParanoid" id="A0A1V8SU32"/>
<keyword evidence="9" id="KW-1185">Reference proteome</keyword>
<feature type="region of interest" description="Disordered" evidence="6">
    <location>
        <begin position="126"/>
        <end position="160"/>
    </location>
</feature>
<protein>
    <recommendedName>
        <fullName evidence="7">C2H2-type domain-containing protein</fullName>
    </recommendedName>
</protein>
<dbReference type="GO" id="GO:0008270">
    <property type="term" value="F:zinc ion binding"/>
    <property type="evidence" value="ECO:0007669"/>
    <property type="project" value="UniProtKB-KW"/>
</dbReference>
<feature type="domain" description="C2H2-type" evidence="7">
    <location>
        <begin position="233"/>
        <end position="261"/>
    </location>
</feature>
<dbReference type="STRING" id="1507870.A0A1V8SU32"/>
<sequence>MAGRGEQPGGYQRELQRAEAYLAAIGHVGSQIDNEWSYRGPSHASIPLPDTTRQYITRQDAEQSLEQIVDGFSPSTPPSPFSAYGVLELPARTIDPRIAFRQRQVPSYIPVIPERDLYGPQHPRAVRNGPILPGYPKAQRRAEGQRTVSARERPPRNGRAQRTTALLYPESTAAIRGQDGPTQSIERTLANLTAVLEEPSPFVCKECGRVCTDRQSLRHHFSNVHDEAKKTQHKCPVCQRGFPYRASVEKHVNSVHRQRGDPNKVMYSCPDCRKQFDRLYNMQRHHDLIHPDSLAIVRTVQHSGPPRRAGAYVQQPLGLIIPMRTPSPPATAFSLRRNGDSYSQVARLGYHAESMTRAASQASAPSTIFSDPGTPFTRPTFETTPTEVDESWLDPTLRSKRGTPSARSSLRSQW</sequence>
<keyword evidence="1" id="KW-0479">Metal-binding</keyword>
<evidence type="ECO:0000256" key="6">
    <source>
        <dbReference type="SAM" id="MobiDB-lite"/>
    </source>
</evidence>
<reference evidence="9" key="1">
    <citation type="submission" date="2017-03" db="EMBL/GenBank/DDBJ databases">
        <title>Genomes of endolithic fungi from Antarctica.</title>
        <authorList>
            <person name="Coleine C."/>
            <person name="Masonjones S."/>
            <person name="Stajich J.E."/>
        </authorList>
    </citation>
    <scope>NUCLEOTIDE SEQUENCE [LARGE SCALE GENOMIC DNA]</scope>
    <source>
        <strain evidence="9">CCFEE 5527</strain>
    </source>
</reference>
<dbReference type="SMART" id="SM00355">
    <property type="entry name" value="ZnF_C2H2"/>
    <property type="match status" value="3"/>
</dbReference>
<dbReference type="Pfam" id="PF00096">
    <property type="entry name" value="zf-C2H2"/>
    <property type="match status" value="2"/>
</dbReference>
<evidence type="ECO:0000256" key="4">
    <source>
        <dbReference type="ARBA" id="ARBA00022833"/>
    </source>
</evidence>
<evidence type="ECO:0000256" key="5">
    <source>
        <dbReference type="PROSITE-ProRule" id="PRU00042"/>
    </source>
</evidence>
<feature type="domain" description="C2H2-type" evidence="7">
    <location>
        <begin position="267"/>
        <end position="290"/>
    </location>
</feature>
<evidence type="ECO:0000313" key="8">
    <source>
        <dbReference type="EMBL" id="OQO02541.1"/>
    </source>
</evidence>
<feature type="compositionally biased region" description="Basic and acidic residues" evidence="6">
    <location>
        <begin position="140"/>
        <end position="155"/>
    </location>
</feature>
<evidence type="ECO:0000256" key="3">
    <source>
        <dbReference type="ARBA" id="ARBA00022771"/>
    </source>
</evidence>
<dbReference type="PANTHER" id="PTHR24409">
    <property type="entry name" value="ZINC FINGER PROTEIN 142"/>
    <property type="match status" value="1"/>
</dbReference>
<accession>A0A1V8SU32</accession>
<dbReference type="OrthoDB" id="8922241at2759"/>
<dbReference type="InterPro" id="IPR013087">
    <property type="entry name" value="Znf_C2H2_type"/>
</dbReference>
<proteinExistence type="predicted"/>
<feature type="compositionally biased region" description="Polar residues" evidence="6">
    <location>
        <begin position="359"/>
        <end position="369"/>
    </location>
</feature>
<dbReference type="EMBL" id="NAJO01000027">
    <property type="protein sequence ID" value="OQO02541.1"/>
    <property type="molecule type" value="Genomic_DNA"/>
</dbReference>
<gene>
    <name evidence="8" type="ORF">B0A48_12068</name>
</gene>
<dbReference type="InterPro" id="IPR036236">
    <property type="entry name" value="Znf_C2H2_sf"/>
</dbReference>
<dbReference type="Proteomes" id="UP000192596">
    <property type="component" value="Unassembled WGS sequence"/>
</dbReference>
<keyword evidence="3 5" id="KW-0863">Zinc-finger</keyword>
<dbReference type="SUPFAM" id="SSF57667">
    <property type="entry name" value="beta-beta-alpha zinc fingers"/>
    <property type="match status" value="1"/>
</dbReference>
<evidence type="ECO:0000256" key="1">
    <source>
        <dbReference type="ARBA" id="ARBA00022723"/>
    </source>
</evidence>
<dbReference type="AlphaFoldDB" id="A0A1V8SU32"/>
<dbReference type="Gene3D" id="3.30.160.60">
    <property type="entry name" value="Classic Zinc Finger"/>
    <property type="match status" value="1"/>
</dbReference>
<feature type="compositionally biased region" description="Low complexity" evidence="6">
    <location>
        <begin position="374"/>
        <end position="386"/>
    </location>
</feature>
<dbReference type="PROSITE" id="PS50157">
    <property type="entry name" value="ZINC_FINGER_C2H2_2"/>
    <property type="match status" value="3"/>
</dbReference>
<comment type="caution">
    <text evidence="8">The sequence shown here is derived from an EMBL/GenBank/DDBJ whole genome shotgun (WGS) entry which is preliminary data.</text>
</comment>
<evidence type="ECO:0000256" key="2">
    <source>
        <dbReference type="ARBA" id="ARBA00022737"/>
    </source>
</evidence>
<feature type="compositionally biased region" description="Polar residues" evidence="6">
    <location>
        <begin position="405"/>
        <end position="414"/>
    </location>
</feature>
<feature type="region of interest" description="Disordered" evidence="6">
    <location>
        <begin position="359"/>
        <end position="414"/>
    </location>
</feature>
<organism evidence="8 9">
    <name type="scientific">Cryoendolithus antarcticus</name>
    <dbReference type="NCBI Taxonomy" id="1507870"/>
    <lineage>
        <taxon>Eukaryota</taxon>
        <taxon>Fungi</taxon>
        <taxon>Dikarya</taxon>
        <taxon>Ascomycota</taxon>
        <taxon>Pezizomycotina</taxon>
        <taxon>Dothideomycetes</taxon>
        <taxon>Dothideomycetidae</taxon>
        <taxon>Cladosporiales</taxon>
        <taxon>Cladosporiaceae</taxon>
        <taxon>Cryoendolithus</taxon>
    </lineage>
</organism>
<dbReference type="PROSITE" id="PS00028">
    <property type="entry name" value="ZINC_FINGER_C2H2_1"/>
    <property type="match status" value="3"/>
</dbReference>
<name>A0A1V8SU32_9PEZI</name>